<feature type="region of interest" description="Disordered" evidence="1">
    <location>
        <begin position="352"/>
        <end position="390"/>
    </location>
</feature>
<feature type="region of interest" description="Disordered" evidence="1">
    <location>
        <begin position="30"/>
        <end position="62"/>
    </location>
</feature>
<name>A0A6J8ELW3_MYTCO</name>
<reference evidence="2 3" key="1">
    <citation type="submission" date="2020-06" db="EMBL/GenBank/DDBJ databases">
        <authorList>
            <person name="Li R."/>
            <person name="Bekaert M."/>
        </authorList>
    </citation>
    <scope>NUCLEOTIDE SEQUENCE [LARGE SCALE GENOMIC DNA]</scope>
    <source>
        <strain evidence="3">wild</strain>
    </source>
</reference>
<evidence type="ECO:0000313" key="2">
    <source>
        <dbReference type="EMBL" id="CAC5421544.1"/>
    </source>
</evidence>
<accession>A0A6J8ELW3</accession>
<dbReference type="Proteomes" id="UP000507470">
    <property type="component" value="Unassembled WGS sequence"/>
</dbReference>
<proteinExistence type="predicted"/>
<dbReference type="EMBL" id="CACVKT020009357">
    <property type="protein sequence ID" value="CAC5421544.1"/>
    <property type="molecule type" value="Genomic_DNA"/>
</dbReference>
<evidence type="ECO:0000313" key="3">
    <source>
        <dbReference type="Proteomes" id="UP000507470"/>
    </source>
</evidence>
<feature type="compositionally biased region" description="Basic and acidic residues" evidence="1">
    <location>
        <begin position="32"/>
        <end position="44"/>
    </location>
</feature>
<protein>
    <submittedName>
        <fullName evidence="2">Uncharacterized protein</fullName>
    </submittedName>
</protein>
<organism evidence="2 3">
    <name type="scientific">Mytilus coruscus</name>
    <name type="common">Sea mussel</name>
    <dbReference type="NCBI Taxonomy" id="42192"/>
    <lineage>
        <taxon>Eukaryota</taxon>
        <taxon>Metazoa</taxon>
        <taxon>Spiralia</taxon>
        <taxon>Lophotrochozoa</taxon>
        <taxon>Mollusca</taxon>
        <taxon>Bivalvia</taxon>
        <taxon>Autobranchia</taxon>
        <taxon>Pteriomorphia</taxon>
        <taxon>Mytilida</taxon>
        <taxon>Mytiloidea</taxon>
        <taxon>Mytilidae</taxon>
        <taxon>Mytilinae</taxon>
        <taxon>Mytilus</taxon>
    </lineage>
</organism>
<feature type="compositionally biased region" description="Acidic residues" evidence="1">
    <location>
        <begin position="357"/>
        <end position="366"/>
    </location>
</feature>
<gene>
    <name evidence="2" type="ORF">MCOR_53657</name>
</gene>
<evidence type="ECO:0000256" key="1">
    <source>
        <dbReference type="SAM" id="MobiDB-lite"/>
    </source>
</evidence>
<keyword evidence="3" id="KW-1185">Reference proteome</keyword>
<sequence length="660" mass="75723">MDEDEVNFERNLSGFILSVLYTACIESEADTLSDRQTKTGDTDKTTLGTNKGKEGTSSGEERAAFFRDVRSKELDRLIANKGDVEDMNTKKDEETASEEERASFFRDVRSKEVDRLTATLNKQSDEAGNQDLQTEPHIMNKEGVTEALETEETATEEERLAFFRSVRDAERKKLVEAFEQEKIWREERENKRMRRRQEKIKKMFEEFHTPAVSALSVSYSSTEQDPGPSNGHYHKYPSNSNTEYNILLKASVSRLHERVHAFVQEQKELQQHIEQTHAANPRAVPEEKKENRHIGIRASSDAEIPVDRINKVKREGSVRRFVNRIFKKSKSTTADFKTKQVDTEELKLDLTLFGDNKDEDNEEEDNPDTRRSSNSEWYTFSDIEDPPRPRLKPFFTQLEERHETIRAHLSGSTKPKSSESVYSILLDLTSKNSLEPANSYTQEPIKRLSTESSDRNEPTKSVHIEITDPKHRESTIEHSLKSTVKAFYLSILYTACSESEADPLSDQQTKTDYTDKTTLETTLEKEDTASEVESAAFFRDVRSIELDRLIANKGDVEGMNTEKDEETPSEEERAAFFRDVRSKELTRLTTNKGDAEAMNTEKDEETASEEERATFFKNVSSKELDRLTATVNKQSDEAGNQDVQAELKTMKEDICKIRVK</sequence>
<dbReference type="AlphaFoldDB" id="A0A6J8ELW3"/>
<feature type="compositionally biased region" description="Basic and acidic residues" evidence="1">
    <location>
        <begin position="51"/>
        <end position="62"/>
    </location>
</feature>
<feature type="region of interest" description="Disordered" evidence="1">
    <location>
        <begin position="587"/>
        <end position="617"/>
    </location>
</feature>